<evidence type="ECO:0000313" key="2">
    <source>
        <dbReference type="Proteomes" id="UP000321574"/>
    </source>
</evidence>
<comment type="caution">
    <text evidence="1">The sequence shown here is derived from an EMBL/GenBank/DDBJ whole genome shotgun (WGS) entry which is preliminary data.</text>
</comment>
<keyword evidence="2" id="KW-1185">Reference proteome</keyword>
<accession>A0A5C8NTL9</accession>
<dbReference type="RefSeq" id="WP_147667943.1">
    <property type="nucleotide sequence ID" value="NZ_VDUW01000006.1"/>
</dbReference>
<dbReference type="Proteomes" id="UP000321574">
    <property type="component" value="Unassembled WGS sequence"/>
</dbReference>
<dbReference type="AlphaFoldDB" id="A0A5C8NTL9"/>
<evidence type="ECO:0000313" key="1">
    <source>
        <dbReference type="EMBL" id="TXL64063.1"/>
    </source>
</evidence>
<gene>
    <name evidence="1" type="ORF">FHP05_10270</name>
</gene>
<name>A0A5C8NTL9_9BACI</name>
<dbReference type="EMBL" id="VDUW01000006">
    <property type="protein sequence ID" value="TXL64063.1"/>
    <property type="molecule type" value="Genomic_DNA"/>
</dbReference>
<proteinExistence type="predicted"/>
<sequence length="152" mass="18270">MVFNDIQKFHDKKQREEVKKKTIIRDQVIEKFFSIHTPNDIRNKIKEAINKERLPSFSCDYLLRSSLEEGTNQNYIEVKKQDEGNSYLLVDLDFHNIKLDDYDYLSLSPVYKKFKKELKSDFYFKINGRTEDGNIRIEFTKVDKPLLSRFFN</sequence>
<dbReference type="OrthoDB" id="2965347at2"/>
<reference evidence="1 2" key="1">
    <citation type="submission" date="2019-06" db="EMBL/GenBank/DDBJ databases">
        <title>Cerasibacillus sp. nov., isolated from maize field.</title>
        <authorList>
            <person name="Lin S.-Y."/>
            <person name="Tsai C.-F."/>
            <person name="Young C.-C."/>
        </authorList>
    </citation>
    <scope>NUCLEOTIDE SEQUENCE [LARGE SCALE GENOMIC DNA]</scope>
    <source>
        <strain evidence="1 2">CC-CFT480</strain>
    </source>
</reference>
<protein>
    <submittedName>
        <fullName evidence="1">Uncharacterized protein</fullName>
    </submittedName>
</protein>
<organism evidence="1 2">
    <name type="scientific">Cerasibacillus terrae</name>
    <dbReference type="NCBI Taxonomy" id="2498845"/>
    <lineage>
        <taxon>Bacteria</taxon>
        <taxon>Bacillati</taxon>
        <taxon>Bacillota</taxon>
        <taxon>Bacilli</taxon>
        <taxon>Bacillales</taxon>
        <taxon>Bacillaceae</taxon>
        <taxon>Cerasibacillus</taxon>
    </lineage>
</organism>